<dbReference type="InterPro" id="IPR006501">
    <property type="entry name" value="Pectinesterase_inhib_dom"/>
</dbReference>
<dbReference type="Proteomes" id="UP001153555">
    <property type="component" value="Unassembled WGS sequence"/>
</dbReference>
<dbReference type="SUPFAM" id="SSF101148">
    <property type="entry name" value="Plant invertase/pectin methylesterase inhibitor"/>
    <property type="match status" value="1"/>
</dbReference>
<dbReference type="InterPro" id="IPR035513">
    <property type="entry name" value="Invertase/methylesterase_inhib"/>
</dbReference>
<protein>
    <recommendedName>
        <fullName evidence="2">Pectinesterase inhibitor domain-containing protein</fullName>
    </recommendedName>
</protein>
<dbReference type="EMBL" id="CACSLK010027833">
    <property type="protein sequence ID" value="CAA0832243.1"/>
    <property type="molecule type" value="Genomic_DNA"/>
</dbReference>
<evidence type="ECO:0000313" key="3">
    <source>
        <dbReference type="EMBL" id="CAA0832243.1"/>
    </source>
</evidence>
<dbReference type="NCBIfam" id="TIGR01614">
    <property type="entry name" value="PME_inhib"/>
    <property type="match status" value="1"/>
</dbReference>
<dbReference type="GO" id="GO:0004857">
    <property type="term" value="F:enzyme inhibitor activity"/>
    <property type="evidence" value="ECO:0007669"/>
    <property type="project" value="InterPro"/>
</dbReference>
<dbReference type="Gene3D" id="1.20.140.40">
    <property type="entry name" value="Invertase/pectin methylesterase inhibitor family protein"/>
    <property type="match status" value="1"/>
</dbReference>
<feature type="domain" description="Pectinesterase inhibitor" evidence="2">
    <location>
        <begin position="23"/>
        <end position="174"/>
    </location>
</feature>
<evidence type="ECO:0000259" key="2">
    <source>
        <dbReference type="SMART" id="SM00856"/>
    </source>
</evidence>
<feature type="chain" id="PRO_5040369854" description="Pectinesterase inhibitor domain-containing protein" evidence="1">
    <location>
        <begin position="26"/>
        <end position="180"/>
    </location>
</feature>
<dbReference type="AlphaFoldDB" id="A0A9N7RJN0"/>
<reference evidence="3" key="1">
    <citation type="submission" date="2019-12" db="EMBL/GenBank/DDBJ databases">
        <authorList>
            <person name="Scholes J."/>
        </authorList>
    </citation>
    <scope>NUCLEOTIDE SEQUENCE</scope>
</reference>
<dbReference type="SMART" id="SM00856">
    <property type="entry name" value="PMEI"/>
    <property type="match status" value="1"/>
</dbReference>
<name>A0A9N7RJN0_STRHE</name>
<keyword evidence="4" id="KW-1185">Reference proteome</keyword>
<evidence type="ECO:0000256" key="1">
    <source>
        <dbReference type="SAM" id="SignalP"/>
    </source>
</evidence>
<organism evidence="3 4">
    <name type="scientific">Striga hermonthica</name>
    <name type="common">Purple witchweed</name>
    <name type="synonym">Buchnera hermonthica</name>
    <dbReference type="NCBI Taxonomy" id="68872"/>
    <lineage>
        <taxon>Eukaryota</taxon>
        <taxon>Viridiplantae</taxon>
        <taxon>Streptophyta</taxon>
        <taxon>Embryophyta</taxon>
        <taxon>Tracheophyta</taxon>
        <taxon>Spermatophyta</taxon>
        <taxon>Magnoliopsida</taxon>
        <taxon>eudicotyledons</taxon>
        <taxon>Gunneridae</taxon>
        <taxon>Pentapetalae</taxon>
        <taxon>asterids</taxon>
        <taxon>lamiids</taxon>
        <taxon>Lamiales</taxon>
        <taxon>Orobanchaceae</taxon>
        <taxon>Buchnereae</taxon>
        <taxon>Striga</taxon>
    </lineage>
</organism>
<comment type="caution">
    <text evidence="3">The sequence shown here is derived from an EMBL/GenBank/DDBJ whole genome shotgun (WGS) entry which is preliminary data.</text>
</comment>
<sequence length="180" mass="19391">MKASSISFLIILAALYYSCSIICHASSISAICSTTANETLCIQTLKSTQNCTNDDLRCMARFVTKQAINAAKNVQNIAQLLLSRQNKSGPNYQGTGPLNDCATNCNTTLYYLGSCYGPLKQSGSSAQTNLLNWAWFAESYLNNCDQDFGPSVEPQELAAASSTAKQLIEILLTVAVIIPV</sequence>
<dbReference type="Pfam" id="PF04043">
    <property type="entry name" value="PMEI"/>
    <property type="match status" value="1"/>
</dbReference>
<keyword evidence="1" id="KW-0732">Signal</keyword>
<proteinExistence type="predicted"/>
<feature type="signal peptide" evidence="1">
    <location>
        <begin position="1"/>
        <end position="25"/>
    </location>
</feature>
<gene>
    <name evidence="3" type="ORF">SHERM_27545</name>
</gene>
<evidence type="ECO:0000313" key="4">
    <source>
        <dbReference type="Proteomes" id="UP001153555"/>
    </source>
</evidence>
<accession>A0A9N7RJN0</accession>